<protein>
    <submittedName>
        <fullName evidence="2">Uncharacterized protein</fullName>
    </submittedName>
</protein>
<keyword evidence="3" id="KW-1185">Reference proteome</keyword>
<dbReference type="OrthoDB" id="3628614at2"/>
<evidence type="ECO:0000256" key="1">
    <source>
        <dbReference type="SAM" id="MobiDB-lite"/>
    </source>
</evidence>
<dbReference type="EMBL" id="QHHU01000061">
    <property type="protein sequence ID" value="RSM38102.1"/>
    <property type="molecule type" value="Genomic_DNA"/>
</dbReference>
<dbReference type="Proteomes" id="UP000286716">
    <property type="component" value="Unassembled WGS sequence"/>
</dbReference>
<gene>
    <name evidence="2" type="ORF">DMA12_34010</name>
</gene>
<evidence type="ECO:0000313" key="2">
    <source>
        <dbReference type="EMBL" id="RSM38102.1"/>
    </source>
</evidence>
<sequence>MPDSTAPGPVHRVHTSCDVEKYSTFLHEDQHFVQSQLNTVLARAARAARVDRENAILQPAGDGDLTRWPETVTSPDVLADYVPAVYRELLNLNRNLAADRQIRLRLAITAGISEEGDYGLVGAAPVHAARLVNSRVGRNELANAQGHPMVVIVDDPVYQDVVRRGVRHLDARAYRRAIVTDAEKPSYERVAWIMVPGRSMPAPEPPSTWSKQVRTAIVATGAAVAALVIAMVISTAGNSVNSAGWPSSTQPQPPTHSPSWPLTTTPRLGSGRISRPVESALVSKCVRVEGVGHPTSGYEFRIAASTIDGRIWVTRQTKAARATGYDWYAWALYVGADEDFGAEFYIRVYEVPERKLAHYDEKSFRETAHSQATLDNDGLRLVHSVHVKRRDVADNSCSSQDDGVTIP</sequence>
<dbReference type="Gene3D" id="3.30.70.1230">
    <property type="entry name" value="Nucleotide cyclase"/>
    <property type="match status" value="1"/>
</dbReference>
<dbReference type="AlphaFoldDB" id="A0A428W4S2"/>
<organism evidence="2 3">
    <name type="scientific">Amycolatopsis balhimycina DSM 5908</name>
    <dbReference type="NCBI Taxonomy" id="1081091"/>
    <lineage>
        <taxon>Bacteria</taxon>
        <taxon>Bacillati</taxon>
        <taxon>Actinomycetota</taxon>
        <taxon>Actinomycetes</taxon>
        <taxon>Pseudonocardiales</taxon>
        <taxon>Pseudonocardiaceae</taxon>
        <taxon>Amycolatopsis</taxon>
    </lineage>
</organism>
<reference evidence="2 3" key="1">
    <citation type="submission" date="2018-05" db="EMBL/GenBank/DDBJ databases">
        <title>Evolution of GPA BGCs.</title>
        <authorList>
            <person name="Waglechner N."/>
            <person name="Wright G.D."/>
        </authorList>
    </citation>
    <scope>NUCLEOTIDE SEQUENCE [LARGE SCALE GENOMIC DNA]</scope>
    <source>
        <strain evidence="2 3">DSM 5908</strain>
    </source>
</reference>
<dbReference type="InterPro" id="IPR029787">
    <property type="entry name" value="Nucleotide_cyclase"/>
</dbReference>
<feature type="region of interest" description="Disordered" evidence="1">
    <location>
        <begin position="241"/>
        <end position="268"/>
    </location>
</feature>
<accession>A0A428W4S2</accession>
<comment type="caution">
    <text evidence="2">The sequence shown here is derived from an EMBL/GenBank/DDBJ whole genome shotgun (WGS) entry which is preliminary data.</text>
</comment>
<evidence type="ECO:0000313" key="3">
    <source>
        <dbReference type="Proteomes" id="UP000286716"/>
    </source>
</evidence>
<name>A0A428W4S2_AMYBA</name>
<proteinExistence type="predicted"/>
<dbReference type="RefSeq" id="WP_020639725.1">
    <property type="nucleotide sequence ID" value="NZ_QHHU01000061.1"/>
</dbReference>